<dbReference type="InterPro" id="IPR002092">
    <property type="entry name" value="DNA-dir_Rpol_phage-type"/>
</dbReference>
<dbReference type="PROSITE" id="PS00900">
    <property type="entry name" value="RNA_POL_PHAGE_1"/>
    <property type="match status" value="1"/>
</dbReference>
<sequence length="1320" mass="150769">MLRCRYVVLSCSQLRRQFHSVEILRQLSTFESHVSIDPSSTTNAPLSSNVTVSNQLPLFFSNPQQDTTLTASSTTNNSTTAPATNSTSPPGFTLRNNPFTNTHSLATAKMTEQRDIMQLWSLLEACLQTNNFPRSFSILQSLYEIKSHRKQNFIDDYNLYLDARGQSMSNIRQLEKLLEDDLTLHFPLISYNNKSLAILIHHAIRLVPNSDALKSHISTYFKMSDNNYKNVCSYLDILTISDYKKLYFDLKLISEKDIPYSIRAVALNLHPDEVVSNKSVGNGNNTLNAYSKNTVLPSNSNDTSIKTLFDEEIQSVNKNVTELKDVDTIGMKVVKHTLLGLTLTDTQRQQLSKFIPKDLQTDHNGTIDFYQIYNNLKTEKEKDDFENMLNEFNQDRQRALELRATDAAKERWKHDFEEAKARGDISIQKSLNAKLWEWYTDMLPLVKEEIIKHKDKLGNKNTDFAPYLKLVNPEKMCVITILELLKLNSTGGIMEGMRTARAVISVGKAVEMEFRSEQLLKTESRIFKEVNKKSVEFRKYIRNAKNAFRSMKIEKSKVVWPQAVRAKIGSILISKLIRVARVRVEGTDPVTKETVVGKAPAFSHSYQYHNGAKLGIIKIHKSLINQLNGERLAASVQPQLLPMLVKPRAWRNWKSGGYFYSQSMLIRTKDCPEQLAYLEAASNSHAIDKVYDGLNVLGDTAWTVNRKVFDVVSEVWNRGEEFLDIPKIQDHLNLPPRPPSSADPGEINAWKQKTRALVNEYSANRSMRCDSNYKLEIARAFLGEKFYFPHNLDFRGRAYPLSPHFNHLGNDMSRGLLVFWKGKKLGKDGLKWLKIHLSNLFGVDKVPLKDRVAFTDAHLDKIKDSAENPLNGEGWWKTADKPWQALATCFEINEALKLEKPEEYYSHQPVHQDGTCNGLQHYAALGGDIEGAQQVNLLPGPKPNDVYLHVANMVRKRLEKILETKDDPIAKFFVDKLNRKIVKQTVMTHVYGVTMVGATFQIDKQIGSYFEDKKESLHYSQYLAKHVFAAIKESFHGAHLIQDWLGECCKRISKSVRLDIDHNTFQNGNKPEFMTSVIWTTPLGLPIVQPYREIQKRQVQTNLQTVYISDPFAVNQINARRQKAGFPPNFIHSLDASHMLLSASKCAEDGLDFASVHDSYWTHACDVQVMNKNLRDQFVKLHEIDLIERLKEEFDERYKNYVQLVKVPRNTPIVKDILKIRGELSKKLGRPATLADEIYEERTRQKLLSSNNPVKVEEGKSMRTTVSVTMGNEEELEKLDCLSAKSGSGINIFVPLRLPSIPPKDNFDVRDVKNSTYFFS</sequence>
<accession>A0AAN7VYL9</accession>
<dbReference type="GO" id="GO:0034245">
    <property type="term" value="C:mitochondrial DNA-directed RNA polymerase complex"/>
    <property type="evidence" value="ECO:0007669"/>
    <property type="project" value="TreeGrafter"/>
</dbReference>
<dbReference type="FunFam" id="1.10.1320.10:FF:000005">
    <property type="entry name" value="DNA-directed RNA polymerase"/>
    <property type="match status" value="1"/>
</dbReference>
<dbReference type="EMBL" id="JAWIZZ010000071">
    <property type="protein sequence ID" value="KAK5773749.1"/>
    <property type="molecule type" value="Genomic_DNA"/>
</dbReference>
<evidence type="ECO:0000256" key="8">
    <source>
        <dbReference type="ARBA" id="ARBA00023163"/>
    </source>
</evidence>
<evidence type="ECO:0000256" key="12">
    <source>
        <dbReference type="SAM" id="MobiDB-lite"/>
    </source>
</evidence>
<dbReference type="InterPro" id="IPR037159">
    <property type="entry name" value="RNA_POL_N_sf"/>
</dbReference>
<keyword evidence="6" id="KW-0809">Transit peptide</keyword>
<dbReference type="SMART" id="SM01311">
    <property type="entry name" value="RPOL_N"/>
    <property type="match status" value="1"/>
</dbReference>
<evidence type="ECO:0000256" key="5">
    <source>
        <dbReference type="ARBA" id="ARBA00022695"/>
    </source>
</evidence>
<evidence type="ECO:0000256" key="9">
    <source>
        <dbReference type="ARBA" id="ARBA00048552"/>
    </source>
</evidence>
<feature type="compositionally biased region" description="Low complexity" evidence="12">
    <location>
        <begin position="67"/>
        <end position="90"/>
    </location>
</feature>
<evidence type="ECO:0000256" key="1">
    <source>
        <dbReference type="ARBA" id="ARBA00004173"/>
    </source>
</evidence>
<keyword evidence="7" id="KW-0496">Mitochondrion</keyword>
<organism evidence="14 15">
    <name type="scientific">Arxiozyma heterogenica</name>
    <dbReference type="NCBI Taxonomy" id="278026"/>
    <lineage>
        <taxon>Eukaryota</taxon>
        <taxon>Fungi</taxon>
        <taxon>Dikarya</taxon>
        <taxon>Ascomycota</taxon>
        <taxon>Saccharomycotina</taxon>
        <taxon>Saccharomycetes</taxon>
        <taxon>Saccharomycetales</taxon>
        <taxon>Saccharomycetaceae</taxon>
        <taxon>Arxiozyma</taxon>
    </lineage>
</organism>
<dbReference type="GO" id="GO:0003899">
    <property type="term" value="F:DNA-directed RNA polymerase activity"/>
    <property type="evidence" value="ECO:0007669"/>
    <property type="project" value="UniProtKB-EC"/>
</dbReference>
<evidence type="ECO:0000259" key="13">
    <source>
        <dbReference type="SMART" id="SM01311"/>
    </source>
</evidence>
<comment type="caution">
    <text evidence="14">The sequence shown here is derived from an EMBL/GenBank/DDBJ whole genome shotgun (WGS) entry which is preliminary data.</text>
</comment>
<protein>
    <recommendedName>
        <fullName evidence="10">DNA-directed RNA polymerase</fullName>
        <ecNumber evidence="10">2.7.7.6</ecNumber>
    </recommendedName>
</protein>
<dbReference type="InterPro" id="IPR024075">
    <property type="entry name" value="DNA-dir_RNA_pol_helix_hairp_sf"/>
</dbReference>
<comment type="similarity">
    <text evidence="2 10">Belongs to the phage and mitochondrial RNA polymerase family.</text>
</comment>
<keyword evidence="15" id="KW-1185">Reference proteome</keyword>
<dbReference type="FunFam" id="1.10.287.280:FF:000001">
    <property type="entry name" value="DNA-directed RNA polymerase"/>
    <property type="match status" value="1"/>
</dbReference>
<evidence type="ECO:0000256" key="6">
    <source>
        <dbReference type="ARBA" id="ARBA00022946"/>
    </source>
</evidence>
<evidence type="ECO:0000256" key="7">
    <source>
        <dbReference type="ARBA" id="ARBA00023128"/>
    </source>
</evidence>
<feature type="domain" description="DNA-directed RNA polymerase N-terminal" evidence="13">
    <location>
        <begin position="395"/>
        <end position="699"/>
    </location>
</feature>
<gene>
    <name evidence="14" type="ORF">RI543_005061</name>
</gene>
<keyword evidence="4 10" id="KW-0808">Transferase</keyword>
<dbReference type="SUPFAM" id="SSF56672">
    <property type="entry name" value="DNA/RNA polymerases"/>
    <property type="match status" value="1"/>
</dbReference>
<evidence type="ECO:0000256" key="2">
    <source>
        <dbReference type="ARBA" id="ARBA00009493"/>
    </source>
</evidence>
<dbReference type="PANTHER" id="PTHR10102">
    <property type="entry name" value="DNA-DIRECTED RNA POLYMERASE, MITOCHONDRIAL"/>
    <property type="match status" value="1"/>
</dbReference>
<dbReference type="PANTHER" id="PTHR10102:SF0">
    <property type="entry name" value="DNA-DIRECTED RNA POLYMERASE, MITOCHONDRIAL"/>
    <property type="match status" value="1"/>
</dbReference>
<evidence type="ECO:0000256" key="11">
    <source>
        <dbReference type="SAM" id="Coils"/>
    </source>
</evidence>
<keyword evidence="8 10" id="KW-0804">Transcription</keyword>
<dbReference type="InterPro" id="IPR043502">
    <property type="entry name" value="DNA/RNA_pol_sf"/>
</dbReference>
<keyword evidence="3 10" id="KW-0240">DNA-directed RNA polymerase</keyword>
<dbReference type="InterPro" id="IPR046950">
    <property type="entry name" value="DNA-dir_Rpol_C_phage-type"/>
</dbReference>
<evidence type="ECO:0000256" key="10">
    <source>
        <dbReference type="RuleBase" id="RU003805"/>
    </source>
</evidence>
<comment type="catalytic activity">
    <reaction evidence="9 10">
        <text>RNA(n) + a ribonucleoside 5'-triphosphate = RNA(n+1) + diphosphate</text>
        <dbReference type="Rhea" id="RHEA:21248"/>
        <dbReference type="Rhea" id="RHEA-COMP:14527"/>
        <dbReference type="Rhea" id="RHEA-COMP:17342"/>
        <dbReference type="ChEBI" id="CHEBI:33019"/>
        <dbReference type="ChEBI" id="CHEBI:61557"/>
        <dbReference type="ChEBI" id="CHEBI:140395"/>
        <dbReference type="EC" id="2.7.7.6"/>
    </reaction>
</comment>
<dbReference type="Pfam" id="PF00940">
    <property type="entry name" value="RNA_pol"/>
    <property type="match status" value="1"/>
</dbReference>
<dbReference type="GO" id="GO:0006390">
    <property type="term" value="P:mitochondrial transcription"/>
    <property type="evidence" value="ECO:0007669"/>
    <property type="project" value="UniProtKB-ARBA"/>
</dbReference>
<evidence type="ECO:0000313" key="15">
    <source>
        <dbReference type="Proteomes" id="UP001306508"/>
    </source>
</evidence>
<comment type="function">
    <text evidence="10">DNA-dependent RNA polymerase catalyzes the transcription of DNA into RNA using the four ribonucleoside triphosphates as substrates.</text>
</comment>
<dbReference type="Gene3D" id="1.10.287.280">
    <property type="match status" value="1"/>
</dbReference>
<dbReference type="Pfam" id="PF14700">
    <property type="entry name" value="RPOL_N"/>
    <property type="match status" value="1"/>
</dbReference>
<dbReference type="InterPro" id="IPR029262">
    <property type="entry name" value="RPOL_N"/>
</dbReference>
<dbReference type="Gene3D" id="1.10.150.20">
    <property type="entry name" value="5' to 3' exonuclease, C-terminal subdomain"/>
    <property type="match status" value="1"/>
</dbReference>
<dbReference type="EC" id="2.7.7.6" evidence="10"/>
<keyword evidence="11" id="KW-0175">Coiled coil</keyword>
<dbReference type="Proteomes" id="UP001306508">
    <property type="component" value="Unassembled WGS sequence"/>
</dbReference>
<feature type="coiled-coil region" evidence="11">
    <location>
        <begin position="375"/>
        <end position="402"/>
    </location>
</feature>
<name>A0AAN7VYL9_9SACH</name>
<evidence type="ECO:0000313" key="14">
    <source>
        <dbReference type="EMBL" id="KAK5773749.1"/>
    </source>
</evidence>
<dbReference type="Gene3D" id="1.10.1320.10">
    <property type="entry name" value="DNA-directed RNA polymerase, N-terminal domain"/>
    <property type="match status" value="1"/>
</dbReference>
<dbReference type="Gene3D" id="1.10.287.260">
    <property type="match status" value="1"/>
</dbReference>
<dbReference type="PROSITE" id="PS00489">
    <property type="entry name" value="RNA_POL_PHAGE_2"/>
    <property type="match status" value="1"/>
</dbReference>
<reference evidence="15" key="1">
    <citation type="submission" date="2023-07" db="EMBL/GenBank/DDBJ databases">
        <title>A draft genome of Kazachstania heterogenica Y-27499.</title>
        <authorList>
            <person name="Donic C."/>
            <person name="Kralova J.S."/>
            <person name="Fidel L."/>
            <person name="Ben-Dor S."/>
            <person name="Jung S."/>
        </authorList>
    </citation>
    <scope>NUCLEOTIDE SEQUENCE [LARGE SCALE GENOMIC DNA]</scope>
    <source>
        <strain evidence="15">Y27499</strain>
    </source>
</reference>
<comment type="subcellular location">
    <subcellularLocation>
        <location evidence="1">Mitochondrion</location>
    </subcellularLocation>
</comment>
<proteinExistence type="inferred from homology"/>
<keyword evidence="5 10" id="KW-0548">Nucleotidyltransferase</keyword>
<evidence type="ECO:0000256" key="4">
    <source>
        <dbReference type="ARBA" id="ARBA00022679"/>
    </source>
</evidence>
<dbReference type="FunFam" id="1.10.150.20:FF:000041">
    <property type="entry name" value="DNA-directed RNA polymerase"/>
    <property type="match status" value="1"/>
</dbReference>
<feature type="region of interest" description="Disordered" evidence="12">
    <location>
        <begin position="67"/>
        <end position="92"/>
    </location>
</feature>
<evidence type="ECO:0000256" key="3">
    <source>
        <dbReference type="ARBA" id="ARBA00022478"/>
    </source>
</evidence>
<dbReference type="GO" id="GO:0001018">
    <property type="term" value="F:mitochondrial promoter sequence-specific DNA binding"/>
    <property type="evidence" value="ECO:0007669"/>
    <property type="project" value="TreeGrafter"/>
</dbReference>
<dbReference type="FunFam" id="1.10.287.260:FF:000001">
    <property type="entry name" value="DNA-directed RNA polymerase"/>
    <property type="match status" value="1"/>
</dbReference>